<evidence type="ECO:0000313" key="18">
    <source>
        <dbReference type="EMBL" id="KAG6478989.1"/>
    </source>
</evidence>
<keyword evidence="10 16" id="KW-1133">Transmembrane helix</keyword>
<organism evidence="18 19">
    <name type="scientific">Zingiber officinale</name>
    <name type="common">Ginger</name>
    <name type="synonym">Amomum zingiber</name>
    <dbReference type="NCBI Taxonomy" id="94328"/>
    <lineage>
        <taxon>Eukaryota</taxon>
        <taxon>Viridiplantae</taxon>
        <taxon>Streptophyta</taxon>
        <taxon>Embryophyta</taxon>
        <taxon>Tracheophyta</taxon>
        <taxon>Spermatophyta</taxon>
        <taxon>Magnoliopsida</taxon>
        <taxon>Liliopsida</taxon>
        <taxon>Zingiberales</taxon>
        <taxon>Zingiberaceae</taxon>
        <taxon>Zingiber</taxon>
    </lineage>
</organism>
<keyword evidence="6" id="KW-0732">Signal</keyword>
<dbReference type="GO" id="GO:0015031">
    <property type="term" value="P:protein transport"/>
    <property type="evidence" value="ECO:0007669"/>
    <property type="project" value="UniProtKB-KW"/>
</dbReference>
<feature type="domain" description="EGF-like calcium-binding" evidence="17">
    <location>
        <begin position="646"/>
        <end position="688"/>
    </location>
</feature>
<keyword evidence="13" id="KW-1015">Disulfide bond</keyword>
<dbReference type="CDD" id="cd00054">
    <property type="entry name" value="EGF_CA"/>
    <property type="match status" value="1"/>
</dbReference>
<dbReference type="PANTHER" id="PTHR22702:SF4">
    <property type="entry name" value="VACUOLAR-SORTING RECEPTOR 6-LIKE"/>
    <property type="match status" value="1"/>
</dbReference>
<keyword evidence="9" id="KW-0653">Protein transport</keyword>
<evidence type="ECO:0000256" key="3">
    <source>
        <dbReference type="ARBA" id="ARBA00022448"/>
    </source>
</evidence>
<dbReference type="Pfam" id="PF25011">
    <property type="entry name" value="VSR_TRX"/>
    <property type="match status" value="1"/>
</dbReference>
<dbReference type="EMBL" id="JACMSC010000017">
    <property type="protein sequence ID" value="KAG6478989.1"/>
    <property type="molecule type" value="Genomic_DNA"/>
</dbReference>
<evidence type="ECO:0000256" key="5">
    <source>
        <dbReference type="ARBA" id="ARBA00022692"/>
    </source>
</evidence>
<evidence type="ECO:0000259" key="17">
    <source>
        <dbReference type="SMART" id="SM00179"/>
    </source>
</evidence>
<dbReference type="GO" id="GO:0000139">
    <property type="term" value="C:Golgi membrane"/>
    <property type="evidence" value="ECO:0007669"/>
    <property type="project" value="UniProtKB-SubCell"/>
</dbReference>
<feature type="region of interest" description="Disordered" evidence="15">
    <location>
        <begin position="1"/>
        <end position="30"/>
    </location>
</feature>
<keyword evidence="7" id="KW-0677">Repeat</keyword>
<evidence type="ECO:0000256" key="9">
    <source>
        <dbReference type="ARBA" id="ARBA00022927"/>
    </source>
</evidence>
<keyword evidence="11" id="KW-0333">Golgi apparatus</keyword>
<evidence type="ECO:0000313" key="19">
    <source>
        <dbReference type="Proteomes" id="UP000734854"/>
    </source>
</evidence>
<feature type="transmembrane region" description="Helical" evidence="16">
    <location>
        <begin position="695"/>
        <end position="718"/>
    </location>
</feature>
<name>A0A8J5F531_ZINOF</name>
<keyword evidence="8" id="KW-0106">Calcium</keyword>
<dbReference type="PROSITE" id="PS01187">
    <property type="entry name" value="EGF_CA"/>
    <property type="match status" value="1"/>
</dbReference>
<evidence type="ECO:0000256" key="11">
    <source>
        <dbReference type="ARBA" id="ARBA00023034"/>
    </source>
</evidence>
<evidence type="ECO:0000256" key="1">
    <source>
        <dbReference type="ARBA" id="ARBA00004394"/>
    </source>
</evidence>
<dbReference type="Gene3D" id="3.50.30.30">
    <property type="match status" value="1"/>
</dbReference>
<dbReference type="AlphaFoldDB" id="A0A8J5F531"/>
<evidence type="ECO:0000256" key="14">
    <source>
        <dbReference type="ARBA" id="ARBA00023180"/>
    </source>
</evidence>
<dbReference type="GO" id="GO:0005509">
    <property type="term" value="F:calcium ion binding"/>
    <property type="evidence" value="ECO:0007669"/>
    <property type="project" value="InterPro"/>
</dbReference>
<dbReference type="SUPFAM" id="SSF52025">
    <property type="entry name" value="PA domain"/>
    <property type="match status" value="1"/>
</dbReference>
<dbReference type="InterPro" id="IPR001881">
    <property type="entry name" value="EGF-like_Ca-bd_dom"/>
</dbReference>
<gene>
    <name evidence="18" type="ORF">ZIOFF_062439</name>
</gene>
<dbReference type="InterPro" id="IPR018097">
    <property type="entry name" value="EGF_Ca-bd_CS"/>
</dbReference>
<dbReference type="Proteomes" id="UP000734854">
    <property type="component" value="Unassembled WGS sequence"/>
</dbReference>
<evidence type="ECO:0000256" key="8">
    <source>
        <dbReference type="ARBA" id="ARBA00022837"/>
    </source>
</evidence>
<dbReference type="Gene3D" id="2.10.25.10">
    <property type="entry name" value="Laminin"/>
    <property type="match status" value="1"/>
</dbReference>
<keyword evidence="19" id="KW-1185">Reference proteome</keyword>
<keyword evidence="14" id="KW-0325">Glycoprotein</keyword>
<dbReference type="InterPro" id="IPR046450">
    <property type="entry name" value="PA_dom_sf"/>
</dbReference>
<feature type="region of interest" description="Disordered" evidence="15">
    <location>
        <begin position="46"/>
        <end position="73"/>
    </location>
</feature>
<comment type="subcellular location">
    <subcellularLocation>
        <location evidence="1">Golgi apparatus membrane</location>
    </subcellularLocation>
</comment>
<evidence type="ECO:0000256" key="12">
    <source>
        <dbReference type="ARBA" id="ARBA00023136"/>
    </source>
</evidence>
<keyword evidence="5 16" id="KW-0812">Transmembrane</keyword>
<comment type="similarity">
    <text evidence="2">Belongs to the VSR (BP-80) family.</text>
</comment>
<evidence type="ECO:0000256" key="13">
    <source>
        <dbReference type="ARBA" id="ARBA00023157"/>
    </source>
</evidence>
<evidence type="ECO:0000256" key="16">
    <source>
        <dbReference type="SAM" id="Phobius"/>
    </source>
</evidence>
<sequence>MSQAGDGEEGMKRPVAGVGAGEEPKRKEVAPFPLAAAASFPRASFSPFLPGGGSHQKHEPPPPACLHHQEKEPKRPITQNALHFPPNFFSAPFISGSQASPSSLVEGGRELLALVPRQRKNGTMATTQSLPPLIAVFFLSAAVIEFASGRLIVEKQNISVISPKSIKGRYEAAMANFGVPNYGGSLTGVVVYPEKGHTACAAFDGVRFRSKSKRPVILLVDRGRCYFALKAYNGQQAGAAAVIVADNVDEPLLTMDAPGFKLQDIIDRNNNEFIEKINIPSTLVTKEFGDELKAAVAKGGDEEVVIKMDWTESVPNPDRRVEYEFWTNSNDECGERCDEQIEFVRNFRGNAQLLEKGGFARFTPHYITWYCPEPLRQSLQCQAQCINHGRYCSPDPERNIWAGYTGKDILVENLRQICVHRVANETGRPWVWWDYVTDFSIRCSMKEKRYTKHCAERVVTSLGLSLDNVLKCMGNTEDDVENEVLKREQELRLGHGSRGDVAILPTLVINDVQYRGKLERTAVLKAICAGFEESTEPPVCLNPDIETNECLESNGGCWYDLQLNITACKDTFRGRICECPVVNNVQLSGDGYNSCTAVGPGRCAIDSGGCWSGTKDGRTFSACQDRDLNSCKCPSGFRGNGSVCEDVDECKEKLACNCPECSCRNTWGGYDCKCQGNLLYINSQDTCIARSESKFGWSLSFIALALVVSAAVGAYIFYKYRFRSYMDSEIMAIMSQYMPLDNHQKEMTQPLRENTLE</sequence>
<dbReference type="Pfam" id="PF02225">
    <property type="entry name" value="PA"/>
    <property type="match status" value="1"/>
</dbReference>
<protein>
    <recommendedName>
        <fullName evidence="17">EGF-like calcium-binding domain-containing protein</fullName>
    </recommendedName>
</protein>
<dbReference type="InterPro" id="IPR003137">
    <property type="entry name" value="PA_domain"/>
</dbReference>
<proteinExistence type="inferred from homology"/>
<evidence type="ECO:0000256" key="6">
    <source>
        <dbReference type="ARBA" id="ARBA00022729"/>
    </source>
</evidence>
<evidence type="ECO:0000256" key="15">
    <source>
        <dbReference type="SAM" id="MobiDB-lite"/>
    </source>
</evidence>
<comment type="caution">
    <text evidence="18">The sequence shown here is derived from an EMBL/GenBank/DDBJ whole genome shotgun (WGS) entry which is preliminary data.</text>
</comment>
<dbReference type="PANTHER" id="PTHR22702">
    <property type="entry name" value="PROTEASE-ASSOCIATED DOMAIN-CONTAINING PROTEIN"/>
    <property type="match status" value="1"/>
</dbReference>
<evidence type="ECO:0000256" key="2">
    <source>
        <dbReference type="ARBA" id="ARBA00007038"/>
    </source>
</evidence>
<dbReference type="InterPro" id="IPR056858">
    <property type="entry name" value="VSR_TRX"/>
</dbReference>
<reference evidence="18 19" key="1">
    <citation type="submission" date="2020-08" db="EMBL/GenBank/DDBJ databases">
        <title>Plant Genome Project.</title>
        <authorList>
            <person name="Zhang R.-G."/>
        </authorList>
    </citation>
    <scope>NUCLEOTIDE SEQUENCE [LARGE SCALE GENOMIC DNA]</scope>
    <source>
        <tissue evidence="18">Rhizome</tissue>
    </source>
</reference>
<evidence type="ECO:0000256" key="10">
    <source>
        <dbReference type="ARBA" id="ARBA00022989"/>
    </source>
</evidence>
<dbReference type="SMART" id="SM00179">
    <property type="entry name" value="EGF_CA"/>
    <property type="match status" value="1"/>
</dbReference>
<evidence type="ECO:0000256" key="7">
    <source>
        <dbReference type="ARBA" id="ARBA00022737"/>
    </source>
</evidence>
<keyword evidence="12 16" id="KW-0472">Membrane</keyword>
<accession>A0A8J5F531</accession>
<keyword evidence="4" id="KW-0245">EGF-like domain</keyword>
<keyword evidence="3" id="KW-0813">Transport</keyword>
<evidence type="ECO:0000256" key="4">
    <source>
        <dbReference type="ARBA" id="ARBA00022536"/>
    </source>
</evidence>